<reference evidence="8 9" key="1">
    <citation type="submission" date="2019-10" db="EMBL/GenBank/DDBJ databases">
        <title>Glaciimonas soli sp. nov., a psychrophilic bacterium isolated from the forest soil of a high elevation mountain in Taiwan.</title>
        <authorList>
            <person name="Wang L.-T."/>
            <person name="Shieh W.Y."/>
        </authorList>
    </citation>
    <scope>NUCLEOTIDE SEQUENCE [LARGE SCALE GENOMIC DNA]</scope>
    <source>
        <strain evidence="8 9">GS1</strain>
    </source>
</reference>
<dbReference type="CDD" id="cd13624">
    <property type="entry name" value="PBP2_Arg_Lys_His"/>
    <property type="match status" value="1"/>
</dbReference>
<gene>
    <name evidence="8" type="ORF">GEV47_14205</name>
</gene>
<dbReference type="InterPro" id="IPR018313">
    <property type="entry name" value="SBP_3_CS"/>
</dbReference>
<evidence type="ECO:0000256" key="3">
    <source>
        <dbReference type="ARBA" id="ARBA00022729"/>
    </source>
</evidence>
<evidence type="ECO:0000259" key="6">
    <source>
        <dbReference type="SMART" id="SM00062"/>
    </source>
</evidence>
<evidence type="ECO:0000256" key="5">
    <source>
        <dbReference type="SAM" id="SignalP"/>
    </source>
</evidence>
<dbReference type="Pfam" id="PF00497">
    <property type="entry name" value="SBP_bac_3"/>
    <property type="match status" value="1"/>
</dbReference>
<organism evidence="8 9">
    <name type="scientific">Glaciimonas soli</name>
    <dbReference type="NCBI Taxonomy" id="2590999"/>
    <lineage>
        <taxon>Bacteria</taxon>
        <taxon>Pseudomonadati</taxon>
        <taxon>Pseudomonadota</taxon>
        <taxon>Betaproteobacteria</taxon>
        <taxon>Burkholderiales</taxon>
        <taxon>Oxalobacteraceae</taxon>
        <taxon>Glaciimonas</taxon>
    </lineage>
</organism>
<feature type="chain" id="PRO_5032465501" evidence="5">
    <location>
        <begin position="23"/>
        <end position="270"/>
    </location>
</feature>
<proteinExistence type="inferred from homology"/>
<feature type="domain" description="Ionotropic glutamate receptor C-terminal" evidence="7">
    <location>
        <begin position="44"/>
        <end position="267"/>
    </location>
</feature>
<comment type="caution">
    <text evidence="8">The sequence shown here is derived from an EMBL/GenBank/DDBJ whole genome shotgun (WGS) entry which is preliminary data.</text>
</comment>
<dbReference type="SMART" id="SM00079">
    <property type="entry name" value="PBPe"/>
    <property type="match status" value="1"/>
</dbReference>
<protein>
    <submittedName>
        <fullName evidence="8">Transporter substrate-binding domain-containing protein</fullName>
    </submittedName>
</protein>
<feature type="signal peptide" evidence="5">
    <location>
        <begin position="1"/>
        <end position="22"/>
    </location>
</feature>
<evidence type="ECO:0000256" key="4">
    <source>
        <dbReference type="RuleBase" id="RU003744"/>
    </source>
</evidence>
<dbReference type="InterPro" id="IPR001638">
    <property type="entry name" value="Solute-binding_3/MltF_N"/>
</dbReference>
<comment type="similarity">
    <text evidence="2 4">Belongs to the bacterial solute-binding protein 3 family.</text>
</comment>
<dbReference type="PANTHER" id="PTHR35936:SF17">
    <property type="entry name" value="ARGININE-BINDING EXTRACELLULAR PROTEIN ARTP"/>
    <property type="match status" value="1"/>
</dbReference>
<evidence type="ECO:0000256" key="2">
    <source>
        <dbReference type="ARBA" id="ARBA00010333"/>
    </source>
</evidence>
<dbReference type="PANTHER" id="PTHR35936">
    <property type="entry name" value="MEMBRANE-BOUND LYTIC MUREIN TRANSGLYCOSYLASE F"/>
    <property type="match status" value="1"/>
</dbReference>
<keyword evidence="3 5" id="KW-0732">Signal</keyword>
<dbReference type="GO" id="GO:0030313">
    <property type="term" value="C:cell envelope"/>
    <property type="evidence" value="ECO:0007669"/>
    <property type="project" value="UniProtKB-SubCell"/>
</dbReference>
<dbReference type="RefSeq" id="WP_153235412.1">
    <property type="nucleotide sequence ID" value="NZ_WINI01000007.1"/>
</dbReference>
<comment type="subcellular location">
    <subcellularLocation>
        <location evidence="1">Cell envelope</location>
    </subcellularLocation>
</comment>
<accession>A0A843YWF0</accession>
<dbReference type="AlphaFoldDB" id="A0A843YWF0"/>
<feature type="domain" description="Solute-binding protein family 3/N-terminal" evidence="6">
    <location>
        <begin position="44"/>
        <end position="268"/>
    </location>
</feature>
<dbReference type="Gene3D" id="3.40.190.10">
    <property type="entry name" value="Periplasmic binding protein-like II"/>
    <property type="match status" value="2"/>
</dbReference>
<dbReference type="SUPFAM" id="SSF53850">
    <property type="entry name" value="Periplasmic binding protein-like II"/>
    <property type="match status" value="1"/>
</dbReference>
<sequence length="270" mass="29333">MKHILRRYLPVCIAALALITLAACNKQDAKPAADASATAEKHAAYLVGVESAYAPFSAENENKEVVGFDIDVMKAIANKIGIDVKFIPTPFEGFFNFLAQGDRDLLISAITITDERKQTVDFSEPYFEASQLIAVPADDTKIQKLDDLKNMKIAVQSATTGDEVIQNLVGKNNPNIKRFDSTPLALKELEAGGVEAVVADDAVVKNYITNNPSARLRVVSDAGFPKEYYGIAVRKGNTELLTQINKGLDEIKADGTFAKISEKYFGAANK</sequence>
<keyword evidence="9" id="KW-1185">Reference proteome</keyword>
<dbReference type="EMBL" id="WINI01000007">
    <property type="protein sequence ID" value="MQR01828.1"/>
    <property type="molecule type" value="Genomic_DNA"/>
</dbReference>
<dbReference type="InterPro" id="IPR001320">
    <property type="entry name" value="Iontro_rcpt_C"/>
</dbReference>
<dbReference type="OrthoDB" id="368476at2"/>
<dbReference type="PROSITE" id="PS01039">
    <property type="entry name" value="SBP_BACTERIAL_3"/>
    <property type="match status" value="1"/>
</dbReference>
<dbReference type="SMART" id="SM00062">
    <property type="entry name" value="PBPb"/>
    <property type="match status" value="1"/>
</dbReference>
<evidence type="ECO:0000313" key="8">
    <source>
        <dbReference type="EMBL" id="MQR01828.1"/>
    </source>
</evidence>
<name>A0A843YWF0_9BURK</name>
<dbReference type="Proteomes" id="UP000451565">
    <property type="component" value="Unassembled WGS sequence"/>
</dbReference>
<dbReference type="GO" id="GO:0016020">
    <property type="term" value="C:membrane"/>
    <property type="evidence" value="ECO:0007669"/>
    <property type="project" value="InterPro"/>
</dbReference>
<evidence type="ECO:0000259" key="7">
    <source>
        <dbReference type="SMART" id="SM00079"/>
    </source>
</evidence>
<dbReference type="PROSITE" id="PS51257">
    <property type="entry name" value="PROKAR_LIPOPROTEIN"/>
    <property type="match status" value="1"/>
</dbReference>
<evidence type="ECO:0000313" key="9">
    <source>
        <dbReference type="Proteomes" id="UP000451565"/>
    </source>
</evidence>
<evidence type="ECO:0000256" key="1">
    <source>
        <dbReference type="ARBA" id="ARBA00004196"/>
    </source>
</evidence>
<dbReference type="GO" id="GO:0015276">
    <property type="term" value="F:ligand-gated monoatomic ion channel activity"/>
    <property type="evidence" value="ECO:0007669"/>
    <property type="project" value="InterPro"/>
</dbReference>